<protein>
    <submittedName>
        <fullName evidence="1">Uncharacterized protein</fullName>
    </submittedName>
</protein>
<proteinExistence type="predicted"/>
<comment type="caution">
    <text evidence="1">The sequence shown here is derived from an EMBL/GenBank/DDBJ whole genome shotgun (WGS) entry which is preliminary data.</text>
</comment>
<accession>A0ACB8QIN7</accession>
<sequence length="237" mass="26725">MFAESGQASTYLTALIGVDVSSIRPHKVGNQMRVSYTQGMSQDGQSDWILDYFPDLSLGPVIRQRLYVPTGSSETVARHVTNAQLRKPIFFVLRNGSLGVQLNHASAGETSEVVGERERADFFGGLTTTNFCINWVGHSEFRKQVELHDSYHHPITVSRLLQRIGRRVDDFLNDADAYFDRNDPHWLHDTLKEWRAHPGLRPSIYIIGLLHVSRGVWEPILQLRGVFNLPGPPPLGL</sequence>
<evidence type="ECO:0000313" key="2">
    <source>
        <dbReference type="Proteomes" id="UP000814128"/>
    </source>
</evidence>
<reference evidence="1" key="2">
    <citation type="journal article" date="2022" name="New Phytol.">
        <title>Evolutionary transition to the ectomycorrhizal habit in the genomes of a hyperdiverse lineage of mushroom-forming fungi.</title>
        <authorList>
            <person name="Looney B."/>
            <person name="Miyauchi S."/>
            <person name="Morin E."/>
            <person name="Drula E."/>
            <person name="Courty P.E."/>
            <person name="Kohler A."/>
            <person name="Kuo A."/>
            <person name="LaButti K."/>
            <person name="Pangilinan J."/>
            <person name="Lipzen A."/>
            <person name="Riley R."/>
            <person name="Andreopoulos W."/>
            <person name="He G."/>
            <person name="Johnson J."/>
            <person name="Nolan M."/>
            <person name="Tritt A."/>
            <person name="Barry K.W."/>
            <person name="Grigoriev I.V."/>
            <person name="Nagy L.G."/>
            <person name="Hibbett D."/>
            <person name="Henrissat B."/>
            <person name="Matheny P.B."/>
            <person name="Labbe J."/>
            <person name="Martin F.M."/>
        </authorList>
    </citation>
    <scope>NUCLEOTIDE SEQUENCE</scope>
    <source>
        <strain evidence="1">EC-137</strain>
    </source>
</reference>
<name>A0ACB8QIN7_9AGAM</name>
<evidence type="ECO:0000313" key="1">
    <source>
        <dbReference type="EMBL" id="KAI0031507.1"/>
    </source>
</evidence>
<keyword evidence="2" id="KW-1185">Reference proteome</keyword>
<dbReference type="EMBL" id="MU273577">
    <property type="protein sequence ID" value="KAI0031507.1"/>
    <property type="molecule type" value="Genomic_DNA"/>
</dbReference>
<dbReference type="Proteomes" id="UP000814128">
    <property type="component" value="Unassembled WGS sequence"/>
</dbReference>
<organism evidence="1 2">
    <name type="scientific">Vararia minispora EC-137</name>
    <dbReference type="NCBI Taxonomy" id="1314806"/>
    <lineage>
        <taxon>Eukaryota</taxon>
        <taxon>Fungi</taxon>
        <taxon>Dikarya</taxon>
        <taxon>Basidiomycota</taxon>
        <taxon>Agaricomycotina</taxon>
        <taxon>Agaricomycetes</taxon>
        <taxon>Russulales</taxon>
        <taxon>Lachnocladiaceae</taxon>
        <taxon>Vararia</taxon>
    </lineage>
</organism>
<reference evidence="1" key="1">
    <citation type="submission" date="2021-02" db="EMBL/GenBank/DDBJ databases">
        <authorList>
            <consortium name="DOE Joint Genome Institute"/>
            <person name="Ahrendt S."/>
            <person name="Looney B.P."/>
            <person name="Miyauchi S."/>
            <person name="Morin E."/>
            <person name="Drula E."/>
            <person name="Courty P.E."/>
            <person name="Chicoki N."/>
            <person name="Fauchery L."/>
            <person name="Kohler A."/>
            <person name="Kuo A."/>
            <person name="Labutti K."/>
            <person name="Pangilinan J."/>
            <person name="Lipzen A."/>
            <person name="Riley R."/>
            <person name="Andreopoulos W."/>
            <person name="He G."/>
            <person name="Johnson J."/>
            <person name="Barry K.W."/>
            <person name="Grigoriev I.V."/>
            <person name="Nagy L."/>
            <person name="Hibbett D."/>
            <person name="Henrissat B."/>
            <person name="Matheny P.B."/>
            <person name="Labbe J."/>
            <person name="Martin F."/>
        </authorList>
    </citation>
    <scope>NUCLEOTIDE SEQUENCE</scope>
    <source>
        <strain evidence="1">EC-137</strain>
    </source>
</reference>
<gene>
    <name evidence="1" type="ORF">K488DRAFT_71336</name>
</gene>